<dbReference type="Gene3D" id="3.10.620.30">
    <property type="match status" value="1"/>
</dbReference>
<feature type="transmembrane region" description="Helical" evidence="1">
    <location>
        <begin position="160"/>
        <end position="177"/>
    </location>
</feature>
<gene>
    <name evidence="3" type="ORF">EKO24_009750</name>
</gene>
<feature type="transmembrane region" description="Helical" evidence="1">
    <location>
        <begin position="52"/>
        <end position="71"/>
    </location>
</feature>
<evidence type="ECO:0000313" key="4">
    <source>
        <dbReference type="Proteomes" id="UP000733744"/>
    </source>
</evidence>
<dbReference type="Pfam" id="PF13559">
    <property type="entry name" value="DUF4129"/>
    <property type="match status" value="1"/>
</dbReference>
<keyword evidence="4" id="KW-1185">Reference proteome</keyword>
<feature type="domain" description="Transglutaminase-like" evidence="2">
    <location>
        <begin position="393"/>
        <end position="464"/>
    </location>
</feature>
<dbReference type="PANTHER" id="PTHR42736">
    <property type="entry name" value="PROTEIN-GLUTAMINE GAMMA-GLUTAMYLTRANSFERASE"/>
    <property type="match status" value="1"/>
</dbReference>
<evidence type="ECO:0000256" key="1">
    <source>
        <dbReference type="SAM" id="Phobius"/>
    </source>
</evidence>
<keyword evidence="1" id="KW-1133">Transmembrane helix</keyword>
<feature type="transmembrane region" description="Helical" evidence="1">
    <location>
        <begin position="103"/>
        <end position="121"/>
    </location>
</feature>
<proteinExistence type="predicted"/>
<sequence length="647" mass="73472">MKAELDKNILIFLLSAIGLIVFPHVYHIPPAVFGFFCLLLGWRFAGIWKRNWLPKMPVILLLAICGIGLLYSQHQGIFGRDAGTNLFITALGLKLLEIKAERDLYLISYLAFIVAASQFLYEQSIAMAAYILLVCCALLAVLVAINSYKMQTSAALKTSAIIIAQALPIAVALFILFPRIEAPRWMLFKDLHQNKTGLSDSMEPGSISDLVLSEELVFRVKFAGAIPPPNQRYWRGPVLSYSDGKRWTQSSFQNPLTRPSVTGAPYRYTLLMEPQDKNWVFALDMPQEFSPPLTLNAAYQLVTSDRHDKRAEYQVTSYAYYNTGSLNASEYKAAIQLPAEPSDKIKQLVGQLQGFDGAPDNFIDQLLSYFRTEDFHYTLTPPVMDNNPIETFLFQTRRGFCSHYASAFVYLMRVAHIPARIVTGYQGGEMNKVGDFMEIRQADAHAWVEVWLKDKGWVRVDPTAAIAPERIEREISMDRRTSYGIATANNYLPRSAYDWLKQARQLWGSVDYNWQRWVINYDNKNQSSLMSSFGINNLKTMVYWMIAVVGSIAAVLCWFLLYQKPKAPDNKALLFYNRFCKKLSKHGLFRGAGEGAKDFAERAKVKLPSLAKDIDRITDVFIKLRYGRSASEEDLQQLKSLVALFRS</sequence>
<dbReference type="InterPro" id="IPR021878">
    <property type="entry name" value="TgpA_N"/>
</dbReference>
<evidence type="ECO:0000313" key="3">
    <source>
        <dbReference type="EMBL" id="TRW95619.1"/>
    </source>
</evidence>
<organism evidence="3 4">
    <name type="scientific">Candidatus Methylobacter oryzae</name>
    <dbReference type="NCBI Taxonomy" id="2497749"/>
    <lineage>
        <taxon>Bacteria</taxon>
        <taxon>Pseudomonadati</taxon>
        <taxon>Pseudomonadota</taxon>
        <taxon>Gammaproteobacteria</taxon>
        <taxon>Methylococcales</taxon>
        <taxon>Methylococcaceae</taxon>
        <taxon>Methylobacter</taxon>
    </lineage>
</organism>
<dbReference type="InterPro" id="IPR038765">
    <property type="entry name" value="Papain-like_cys_pep_sf"/>
</dbReference>
<evidence type="ECO:0000259" key="2">
    <source>
        <dbReference type="SMART" id="SM00460"/>
    </source>
</evidence>
<feature type="transmembrane region" description="Helical" evidence="1">
    <location>
        <begin position="12"/>
        <end position="40"/>
    </location>
</feature>
<dbReference type="InterPro" id="IPR052901">
    <property type="entry name" value="Bact_TGase-like"/>
</dbReference>
<dbReference type="Proteomes" id="UP000733744">
    <property type="component" value="Unassembled WGS sequence"/>
</dbReference>
<accession>A0ABY3CC60</accession>
<comment type="caution">
    <text evidence="3">The sequence shown here is derived from an EMBL/GenBank/DDBJ whole genome shotgun (WGS) entry which is preliminary data.</text>
</comment>
<keyword evidence="1" id="KW-0472">Membrane</keyword>
<keyword evidence="1" id="KW-0812">Transmembrane</keyword>
<dbReference type="Pfam" id="PF01841">
    <property type="entry name" value="Transglut_core"/>
    <property type="match status" value="1"/>
</dbReference>
<feature type="transmembrane region" description="Helical" evidence="1">
    <location>
        <begin position="541"/>
        <end position="561"/>
    </location>
</feature>
<dbReference type="InterPro" id="IPR002931">
    <property type="entry name" value="Transglutaminase-like"/>
</dbReference>
<protein>
    <submittedName>
        <fullName evidence="3">DUF3488 domain-containing protein</fullName>
    </submittedName>
</protein>
<feature type="transmembrane region" description="Helical" evidence="1">
    <location>
        <begin position="127"/>
        <end position="148"/>
    </location>
</feature>
<dbReference type="InterPro" id="IPR025403">
    <property type="entry name" value="TgpA-like_C"/>
</dbReference>
<dbReference type="RefSeq" id="WP_127029205.1">
    <property type="nucleotide sequence ID" value="NZ_RYFG02000088.1"/>
</dbReference>
<reference evidence="3 4" key="1">
    <citation type="journal article" date="2019" name="Antonie Van Leeuwenhoek">
        <title>Description of 'Ca. Methylobacter oryzae' KRF1, a novel species from the environmentally important Methylobacter clade 2.</title>
        <authorList>
            <person name="Khatri K."/>
            <person name="Mohite J.A."/>
            <person name="Pandit P.S."/>
            <person name="Bahulikar R."/>
            <person name="Rahalkar M.C."/>
        </authorList>
    </citation>
    <scope>NUCLEOTIDE SEQUENCE [LARGE SCALE GENOMIC DNA]</scope>
    <source>
        <strain evidence="3 4">KRF1</strain>
    </source>
</reference>
<dbReference type="EMBL" id="RYFG02000088">
    <property type="protein sequence ID" value="TRW95619.1"/>
    <property type="molecule type" value="Genomic_DNA"/>
</dbReference>
<name>A0ABY3CC60_9GAMM</name>
<dbReference type="Pfam" id="PF11992">
    <property type="entry name" value="TgpA_N"/>
    <property type="match status" value="1"/>
</dbReference>
<dbReference type="PANTHER" id="PTHR42736:SF1">
    <property type="entry name" value="PROTEIN-GLUTAMINE GAMMA-GLUTAMYLTRANSFERASE"/>
    <property type="match status" value="1"/>
</dbReference>
<dbReference type="SMART" id="SM00460">
    <property type="entry name" value="TGc"/>
    <property type="match status" value="1"/>
</dbReference>
<dbReference type="SUPFAM" id="SSF54001">
    <property type="entry name" value="Cysteine proteinases"/>
    <property type="match status" value="1"/>
</dbReference>